<evidence type="ECO:0000256" key="1">
    <source>
        <dbReference type="SAM" id="MobiDB-lite"/>
    </source>
</evidence>
<reference evidence="2" key="1">
    <citation type="journal article" date="2017" name="Nature">
        <title>The genome of Chenopodium quinoa.</title>
        <authorList>
            <person name="Jarvis D.E."/>
            <person name="Ho Y.S."/>
            <person name="Lightfoot D.J."/>
            <person name="Schmoeckel S.M."/>
            <person name="Li B."/>
            <person name="Borm T.J.A."/>
            <person name="Ohyanagi H."/>
            <person name="Mineta K."/>
            <person name="Michell C.T."/>
            <person name="Saber N."/>
            <person name="Kharbatia N.M."/>
            <person name="Rupper R.R."/>
            <person name="Sharp A.R."/>
            <person name="Dally N."/>
            <person name="Boughton B.A."/>
            <person name="Woo Y.H."/>
            <person name="Gao G."/>
            <person name="Schijlen E.G.W.M."/>
            <person name="Guo X."/>
            <person name="Momin A.A."/>
            <person name="Negrao S."/>
            <person name="Al-Babili S."/>
            <person name="Gehring C."/>
            <person name="Roessner U."/>
            <person name="Jung C."/>
            <person name="Murphy K."/>
            <person name="Arold S.T."/>
            <person name="Gojobori T."/>
            <person name="van der Linden C.G."/>
            <person name="van Loo E.N."/>
            <person name="Jellen E.N."/>
            <person name="Maughan P.J."/>
            <person name="Tester M."/>
        </authorList>
    </citation>
    <scope>NUCLEOTIDE SEQUENCE [LARGE SCALE GENOMIC DNA]</scope>
    <source>
        <strain evidence="2">cv. PI 614886</strain>
    </source>
</reference>
<dbReference type="EnsemblPlants" id="AUR62018383-RA">
    <property type="protein sequence ID" value="AUR62018383-RA:cds"/>
    <property type="gene ID" value="AUR62018383"/>
</dbReference>
<protein>
    <submittedName>
        <fullName evidence="2">Uncharacterized protein</fullName>
    </submittedName>
</protein>
<dbReference type="AlphaFoldDB" id="A0A803LT39"/>
<dbReference type="Gramene" id="AUR62018383-RA">
    <property type="protein sequence ID" value="AUR62018383-RA:cds"/>
    <property type="gene ID" value="AUR62018383"/>
</dbReference>
<proteinExistence type="predicted"/>
<feature type="compositionally biased region" description="Polar residues" evidence="1">
    <location>
        <begin position="43"/>
        <end position="57"/>
    </location>
</feature>
<name>A0A803LT39_CHEQI</name>
<dbReference type="Proteomes" id="UP000596660">
    <property type="component" value="Unplaced"/>
</dbReference>
<sequence>MAAAVVGHQQIQAQYQHHRQLGHFGSGQGGGQFEHPFLSRQAQLGPNRNGMMQSNSGFVEDVESGTANNGGRKDSLFSDHVFDSISFSFPALEIVCVFC</sequence>
<feature type="region of interest" description="Disordered" evidence="1">
    <location>
        <begin position="43"/>
        <end position="70"/>
    </location>
</feature>
<evidence type="ECO:0000313" key="3">
    <source>
        <dbReference type="Proteomes" id="UP000596660"/>
    </source>
</evidence>
<keyword evidence="3" id="KW-1185">Reference proteome</keyword>
<organism evidence="2 3">
    <name type="scientific">Chenopodium quinoa</name>
    <name type="common">Quinoa</name>
    <dbReference type="NCBI Taxonomy" id="63459"/>
    <lineage>
        <taxon>Eukaryota</taxon>
        <taxon>Viridiplantae</taxon>
        <taxon>Streptophyta</taxon>
        <taxon>Embryophyta</taxon>
        <taxon>Tracheophyta</taxon>
        <taxon>Spermatophyta</taxon>
        <taxon>Magnoliopsida</taxon>
        <taxon>eudicotyledons</taxon>
        <taxon>Gunneridae</taxon>
        <taxon>Pentapetalae</taxon>
        <taxon>Caryophyllales</taxon>
        <taxon>Chenopodiaceae</taxon>
        <taxon>Chenopodioideae</taxon>
        <taxon>Atripliceae</taxon>
        <taxon>Chenopodium</taxon>
    </lineage>
</organism>
<accession>A0A803LT39</accession>
<reference evidence="2" key="2">
    <citation type="submission" date="2021-03" db="UniProtKB">
        <authorList>
            <consortium name="EnsemblPlants"/>
        </authorList>
    </citation>
    <scope>IDENTIFICATION</scope>
</reference>
<evidence type="ECO:0000313" key="2">
    <source>
        <dbReference type="EnsemblPlants" id="AUR62018383-RA:cds"/>
    </source>
</evidence>